<feature type="transmembrane region" description="Helical" evidence="1">
    <location>
        <begin position="12"/>
        <end position="34"/>
    </location>
</feature>
<gene>
    <name evidence="2" type="ORF">FDK22_03970</name>
</gene>
<reference evidence="2 3" key="1">
    <citation type="submission" date="2019-05" db="EMBL/GenBank/DDBJ databases">
        <title>Arcobacter sp. nov., isolated from sea sediment.</title>
        <authorList>
            <person name="Kim W."/>
        </authorList>
    </citation>
    <scope>NUCLEOTIDE SEQUENCE [LARGE SCALE GENOMIC DNA]</scope>
    <source>
        <strain evidence="2 3">CAU 1517</strain>
    </source>
</reference>
<evidence type="ECO:0000313" key="3">
    <source>
        <dbReference type="Proteomes" id="UP000308901"/>
    </source>
</evidence>
<dbReference type="OrthoDB" id="5339420at2"/>
<dbReference type="Proteomes" id="UP000308901">
    <property type="component" value="Unassembled WGS sequence"/>
</dbReference>
<name>A0A5R8Y4Y6_9BACT</name>
<keyword evidence="1" id="KW-0812">Transmembrane</keyword>
<evidence type="ECO:0000313" key="2">
    <source>
        <dbReference type="EMBL" id="TLP41189.1"/>
    </source>
</evidence>
<organism evidence="2 3">
    <name type="scientific">Arcobacter arenosus</name>
    <dbReference type="NCBI Taxonomy" id="2576037"/>
    <lineage>
        <taxon>Bacteria</taxon>
        <taxon>Pseudomonadati</taxon>
        <taxon>Campylobacterota</taxon>
        <taxon>Epsilonproteobacteria</taxon>
        <taxon>Campylobacterales</taxon>
        <taxon>Arcobacteraceae</taxon>
        <taxon>Arcobacter</taxon>
    </lineage>
</organism>
<protein>
    <submittedName>
        <fullName evidence="2">Uncharacterized protein</fullName>
    </submittedName>
</protein>
<dbReference type="EMBL" id="VANU01000001">
    <property type="protein sequence ID" value="TLP41189.1"/>
    <property type="molecule type" value="Genomic_DNA"/>
</dbReference>
<comment type="caution">
    <text evidence="2">The sequence shown here is derived from an EMBL/GenBank/DDBJ whole genome shotgun (WGS) entry which is preliminary data.</text>
</comment>
<dbReference type="RefSeq" id="WP_138151593.1">
    <property type="nucleotide sequence ID" value="NZ_VANU01000001.1"/>
</dbReference>
<keyword evidence="1" id="KW-1133">Transmembrane helix</keyword>
<accession>A0A5R8Y4Y6</accession>
<keyword evidence="3" id="KW-1185">Reference proteome</keyword>
<keyword evidence="1" id="KW-0472">Membrane</keyword>
<evidence type="ECO:0000256" key="1">
    <source>
        <dbReference type="SAM" id="Phobius"/>
    </source>
</evidence>
<dbReference type="AlphaFoldDB" id="A0A5R8Y4Y6"/>
<proteinExistence type="predicted"/>
<sequence>MSEEKTNIKNLIFPTLGIVSIVLGYFLIDFNALYQSFKGEVQFTTQDKTCDLHKNSCKIMLQDGTSFELGVEPKTIPLMKPLIFTIKSNNQNLENLHLNIYATNMFMGEFTLPIKNLGNGNYEAKGTLPTCPIGDMQWNAEIRIETIDKTIGARFQFKTDK</sequence>